<keyword evidence="2 6" id="KW-0853">WD repeat</keyword>
<sequence length="567" mass="61968">MVRHPFQKLCCIQPVDGEQPFLIAASGPVLSTFDLRDGRLLSQWPQPGGKVTGGNGAATANDGEDPPAKRRKVEVQPPAVLSKQTTDEPVDITSDGQKTERKNAQSEASQSANVSHIVATSDGATVITATTADKTIRVFDVRPGGVLGLQSQRSMPKKVCGIVLTPDEKDILVGDKFGDIYLLPLHPREDFVPKKVEQDQPERAYGPAASELTVHTQGNLKALQQQRRQKTVPPRKEGPNFQLKLLLGHVSSLTDVAIAEVQDGLKRKQYILSADRDEHIRVSRGVSQAHIIENYCLGHREFVSKLCIAPWNPEYLVTGSAEPSLKVYHFSTGRLLDEELFDAAVRQDINSVLSADDGERSVGRLAVSSIWPIHFTVAGNAPHSRHPPHLLLVALEGLPILLSYVLSEQGQLRHHHTLTLAGNVLDVGIGPALWDIVVSIDTVHKPGSVRVIRPEETPATEAFETFELFSNISNDQNGSSEIENLVDGPELRWEKTSLAMLLNDSALHCEIPDAPVEQPSKAENTYSVLGETLYGLENVRKKRGLHVQEDDAEDLGDDISVAPHSTT</sequence>
<keyword evidence="4 6" id="KW-0677">Repeat</keyword>
<dbReference type="SUPFAM" id="SSF50978">
    <property type="entry name" value="WD40 repeat-like"/>
    <property type="match status" value="1"/>
</dbReference>
<dbReference type="eggNOG" id="KOG3914">
    <property type="taxonomic scope" value="Eukaryota"/>
</dbReference>
<proteinExistence type="inferred from homology"/>
<dbReference type="GO" id="GO:0106004">
    <property type="term" value="P:tRNA (guanine-N7)-methylation"/>
    <property type="evidence" value="ECO:0007669"/>
    <property type="project" value="UniProtKB-UniRule"/>
</dbReference>
<dbReference type="GO" id="GO:0043527">
    <property type="term" value="C:tRNA methyltransferase complex"/>
    <property type="evidence" value="ECO:0007669"/>
    <property type="project" value="TreeGrafter"/>
</dbReference>
<evidence type="ECO:0000256" key="5">
    <source>
        <dbReference type="ARBA" id="ARBA00023242"/>
    </source>
</evidence>
<dbReference type="PANTHER" id="PTHR16288">
    <property type="entry name" value="WD40 REPEAT PROTEIN 4"/>
    <property type="match status" value="1"/>
</dbReference>
<organism evidence="8 9">
    <name type="scientific">Capronia coronata CBS 617.96</name>
    <dbReference type="NCBI Taxonomy" id="1182541"/>
    <lineage>
        <taxon>Eukaryota</taxon>
        <taxon>Fungi</taxon>
        <taxon>Dikarya</taxon>
        <taxon>Ascomycota</taxon>
        <taxon>Pezizomycotina</taxon>
        <taxon>Eurotiomycetes</taxon>
        <taxon>Chaetothyriomycetidae</taxon>
        <taxon>Chaetothyriales</taxon>
        <taxon>Herpotrichiellaceae</taxon>
        <taxon>Capronia</taxon>
    </lineage>
</organism>
<evidence type="ECO:0000256" key="6">
    <source>
        <dbReference type="HAMAP-Rule" id="MF_03056"/>
    </source>
</evidence>
<dbReference type="EMBL" id="AMWN01000007">
    <property type="protein sequence ID" value="EXJ81587.1"/>
    <property type="molecule type" value="Genomic_DNA"/>
</dbReference>
<evidence type="ECO:0000256" key="1">
    <source>
        <dbReference type="ARBA" id="ARBA00004123"/>
    </source>
</evidence>
<dbReference type="HOGENOM" id="CLU_022082_0_0_1"/>
<dbReference type="UniPathway" id="UPA00989"/>
<dbReference type="SMART" id="SM00320">
    <property type="entry name" value="WD40"/>
    <property type="match status" value="3"/>
</dbReference>
<dbReference type="GO" id="GO:0005829">
    <property type="term" value="C:cytosol"/>
    <property type="evidence" value="ECO:0007669"/>
    <property type="project" value="TreeGrafter"/>
</dbReference>
<dbReference type="AlphaFoldDB" id="W9XM24"/>
<comment type="caution">
    <text evidence="8">The sequence shown here is derived from an EMBL/GenBank/DDBJ whole genome shotgun (WGS) entry which is preliminary data.</text>
</comment>
<keyword evidence="9" id="KW-1185">Reference proteome</keyword>
<reference evidence="8 9" key="1">
    <citation type="submission" date="2013-03" db="EMBL/GenBank/DDBJ databases">
        <title>The Genome Sequence of Capronia coronata CBS 617.96.</title>
        <authorList>
            <consortium name="The Broad Institute Genomics Platform"/>
            <person name="Cuomo C."/>
            <person name="de Hoog S."/>
            <person name="Gorbushina A."/>
            <person name="Walker B."/>
            <person name="Young S.K."/>
            <person name="Zeng Q."/>
            <person name="Gargeya S."/>
            <person name="Fitzgerald M."/>
            <person name="Haas B."/>
            <person name="Abouelleil A."/>
            <person name="Allen A.W."/>
            <person name="Alvarado L."/>
            <person name="Arachchi H.M."/>
            <person name="Berlin A.M."/>
            <person name="Chapman S.B."/>
            <person name="Gainer-Dewar J."/>
            <person name="Goldberg J."/>
            <person name="Griggs A."/>
            <person name="Gujja S."/>
            <person name="Hansen M."/>
            <person name="Howarth C."/>
            <person name="Imamovic A."/>
            <person name="Ireland A."/>
            <person name="Larimer J."/>
            <person name="McCowan C."/>
            <person name="Murphy C."/>
            <person name="Pearson M."/>
            <person name="Poon T.W."/>
            <person name="Priest M."/>
            <person name="Roberts A."/>
            <person name="Saif S."/>
            <person name="Shea T."/>
            <person name="Sisk P."/>
            <person name="Sykes S."/>
            <person name="Wortman J."/>
            <person name="Nusbaum C."/>
            <person name="Birren B."/>
        </authorList>
    </citation>
    <scope>NUCLEOTIDE SEQUENCE [LARGE SCALE GENOMIC DNA]</scope>
    <source>
        <strain evidence="8 9">CBS 617.96</strain>
    </source>
</reference>
<name>W9XM24_9EURO</name>
<evidence type="ECO:0000313" key="8">
    <source>
        <dbReference type="EMBL" id="EXJ81587.1"/>
    </source>
</evidence>
<evidence type="ECO:0000313" key="9">
    <source>
        <dbReference type="Proteomes" id="UP000019484"/>
    </source>
</evidence>
<dbReference type="STRING" id="1182541.W9XM24"/>
<keyword evidence="3 6" id="KW-0819">tRNA processing</keyword>
<dbReference type="PANTHER" id="PTHR16288:SF0">
    <property type="entry name" value="TRNA (GUANINE-N(7)-)-METHYLTRANSFERASE NON-CATALYTIC SUBUNIT WDR4"/>
    <property type="match status" value="1"/>
</dbReference>
<dbReference type="RefSeq" id="XP_007726708.1">
    <property type="nucleotide sequence ID" value="XM_007728518.1"/>
</dbReference>
<feature type="region of interest" description="Disordered" evidence="7">
    <location>
        <begin position="547"/>
        <end position="567"/>
    </location>
</feature>
<dbReference type="Proteomes" id="UP000019484">
    <property type="component" value="Unassembled WGS sequence"/>
</dbReference>
<keyword evidence="5 6" id="KW-0539">Nucleus</keyword>
<dbReference type="GeneID" id="19162507"/>
<feature type="compositionally biased region" description="Polar residues" evidence="7">
    <location>
        <begin position="105"/>
        <end position="114"/>
    </location>
</feature>
<gene>
    <name evidence="8" type="ORF">A1O1_07651</name>
</gene>
<evidence type="ECO:0000256" key="2">
    <source>
        <dbReference type="ARBA" id="ARBA00022574"/>
    </source>
</evidence>
<dbReference type="InterPro" id="IPR015943">
    <property type="entry name" value="WD40/YVTN_repeat-like_dom_sf"/>
</dbReference>
<dbReference type="HAMAP" id="MF_03056">
    <property type="entry name" value="TRM82"/>
    <property type="match status" value="1"/>
</dbReference>
<evidence type="ECO:0000256" key="7">
    <source>
        <dbReference type="SAM" id="MobiDB-lite"/>
    </source>
</evidence>
<protein>
    <submittedName>
        <fullName evidence="8">Uncharacterized protein</fullName>
    </submittedName>
</protein>
<dbReference type="InterPro" id="IPR001680">
    <property type="entry name" value="WD40_rpt"/>
</dbReference>
<feature type="region of interest" description="Disordered" evidence="7">
    <location>
        <begin position="41"/>
        <end position="114"/>
    </location>
</feature>
<dbReference type="InterPro" id="IPR036322">
    <property type="entry name" value="WD40_repeat_dom_sf"/>
</dbReference>
<dbReference type="InterPro" id="IPR028884">
    <property type="entry name" value="Trm82"/>
</dbReference>
<comment type="similarity">
    <text evidence="6">Belongs to the WD repeat TRM82 family.</text>
</comment>
<comment type="pathway">
    <text evidence="6">tRNA modification; N(7)-methylguanine-tRNA biosynthesis.</text>
</comment>
<dbReference type="Gene3D" id="2.130.10.10">
    <property type="entry name" value="YVTN repeat-like/Quinoprotein amine dehydrogenase"/>
    <property type="match status" value="2"/>
</dbReference>
<dbReference type="OrthoDB" id="339900at2759"/>
<dbReference type="GO" id="GO:0005634">
    <property type="term" value="C:nucleus"/>
    <property type="evidence" value="ECO:0007669"/>
    <property type="project" value="UniProtKB-SubCell"/>
</dbReference>
<evidence type="ECO:0000256" key="3">
    <source>
        <dbReference type="ARBA" id="ARBA00022694"/>
    </source>
</evidence>
<comment type="subcellular location">
    <subcellularLocation>
        <location evidence="1 6">Nucleus</location>
    </subcellularLocation>
</comment>
<evidence type="ECO:0000256" key="4">
    <source>
        <dbReference type="ARBA" id="ARBA00022737"/>
    </source>
</evidence>
<comment type="function">
    <text evidence="6">Required for the formation of N(7)-methylguanine at position 46 (m7G46) in tRNA. In the complex, it is required to stabilize and induce conformational changes of the catalytic subunit.</text>
</comment>
<accession>W9XM24</accession>